<proteinExistence type="predicted"/>
<evidence type="ECO:0000313" key="2">
    <source>
        <dbReference type="Proteomes" id="UP000271010"/>
    </source>
</evidence>
<organism evidence="1 2">
    <name type="scientific">Rufibacter immobilis</name>
    <dbReference type="NCBI Taxonomy" id="1348778"/>
    <lineage>
        <taxon>Bacteria</taxon>
        <taxon>Pseudomonadati</taxon>
        <taxon>Bacteroidota</taxon>
        <taxon>Cytophagia</taxon>
        <taxon>Cytophagales</taxon>
        <taxon>Hymenobacteraceae</taxon>
        <taxon>Rufibacter</taxon>
    </lineage>
</organism>
<protein>
    <submittedName>
        <fullName evidence="1">Uncharacterized protein</fullName>
    </submittedName>
</protein>
<name>A0A3M9MP89_9BACT</name>
<sequence length="333" mass="38031">MTTQKVDSVTIVIAKEYQFHSHVLTTVTASPDGDISLIKYSTHGMTISVYPIQKQTKITLSSKVLGRDYLSMISKESIGKVQQTLSMYTDISMDELLESVVCKVDPSTDIRIKNKEAAISALYALSAMQTKYKRSAKLYKSGGLPSSFGLKRDNNDPENVDYLSIYKKLAELFNKSKKGNRDFLETLSVQERERLKEEGKDIVRFETKLSSRRMVRKHFCLPDKHVPRLKDILYSEVNVNGNMVENIYGQALRLETKSPDLKSITDLGYYHALYKNDFCVERSFHYLQQAASVTNKARTMKRLTSILAATEKERHMGLKQTYHEVLSLLRLES</sequence>
<gene>
    <name evidence="1" type="ORF">EFA69_14525</name>
</gene>
<dbReference type="RefSeq" id="WP_123133822.1">
    <property type="nucleotide sequence ID" value="NZ_RJJE01000017.1"/>
</dbReference>
<dbReference type="GO" id="GO:0006260">
    <property type="term" value="P:DNA replication"/>
    <property type="evidence" value="ECO:0007669"/>
    <property type="project" value="InterPro"/>
</dbReference>
<keyword evidence="2" id="KW-1185">Reference proteome</keyword>
<reference evidence="1 2" key="1">
    <citation type="submission" date="2018-11" db="EMBL/GenBank/DDBJ databases">
        <title>Rufibacter latericius sp. nov., isolated from water in Baiyang Lake.</title>
        <authorList>
            <person name="Yang Y."/>
        </authorList>
    </citation>
    <scope>NUCLEOTIDE SEQUENCE [LARGE SCALE GENOMIC DNA]</scope>
    <source>
        <strain evidence="1 2">MCC P1</strain>
    </source>
</reference>
<comment type="caution">
    <text evidence="1">The sequence shown here is derived from an EMBL/GenBank/DDBJ whole genome shotgun (WGS) entry which is preliminary data.</text>
</comment>
<evidence type="ECO:0000313" key="1">
    <source>
        <dbReference type="EMBL" id="RNI27354.1"/>
    </source>
</evidence>
<dbReference type="AlphaFoldDB" id="A0A3M9MP89"/>
<dbReference type="Proteomes" id="UP000271010">
    <property type="component" value="Unassembled WGS sequence"/>
</dbReference>
<accession>A0A3M9MP89</accession>
<dbReference type="EMBL" id="RJJE01000017">
    <property type="protein sequence ID" value="RNI27354.1"/>
    <property type="molecule type" value="Genomic_DNA"/>
</dbReference>
<dbReference type="OrthoDB" id="747875at2"/>